<dbReference type="InterPro" id="IPR010987">
    <property type="entry name" value="Glutathione-S-Trfase_C-like"/>
</dbReference>
<dbReference type="PANTHER" id="PTHR43917">
    <property type="match status" value="1"/>
</dbReference>
<comment type="subcellular location">
    <subcellularLocation>
        <location evidence="1">Cytoplasm</location>
    </subcellularLocation>
</comment>
<dbReference type="OrthoDB" id="422574at2759"/>
<name>A0A8J2NVI9_9HEXA</name>
<dbReference type="InterPro" id="IPR040079">
    <property type="entry name" value="Glutathione_S-Trfase"/>
</dbReference>
<dbReference type="FunFam" id="3.40.30.10:FF:000176">
    <property type="entry name" value="Glutathione S-transferase theta-1"/>
    <property type="match status" value="1"/>
</dbReference>
<dbReference type="Pfam" id="PF00043">
    <property type="entry name" value="GST_C"/>
    <property type="match status" value="1"/>
</dbReference>
<dbReference type="EMBL" id="CAJVCH010036206">
    <property type="protein sequence ID" value="CAG7716134.1"/>
    <property type="molecule type" value="Genomic_DNA"/>
</dbReference>
<evidence type="ECO:0000259" key="5">
    <source>
        <dbReference type="PROSITE" id="PS50405"/>
    </source>
</evidence>
<dbReference type="PROSITE" id="PS50404">
    <property type="entry name" value="GST_NTER"/>
    <property type="match status" value="1"/>
</dbReference>
<evidence type="ECO:0000313" key="6">
    <source>
        <dbReference type="EMBL" id="CAG7716134.1"/>
    </source>
</evidence>
<dbReference type="InterPro" id="IPR004045">
    <property type="entry name" value="Glutathione_S-Trfase_N"/>
</dbReference>
<comment type="caution">
    <text evidence="6">The sequence shown here is derived from an EMBL/GenBank/DDBJ whole genome shotgun (WGS) entry which is preliminary data.</text>
</comment>
<dbReference type="InterPro" id="IPR051369">
    <property type="entry name" value="GST_Theta"/>
</dbReference>
<dbReference type="SFLD" id="SFLDS00019">
    <property type="entry name" value="Glutathione_Transferase_(cytos"/>
    <property type="match status" value="1"/>
</dbReference>
<dbReference type="PROSITE" id="PS50405">
    <property type="entry name" value="GST_CTER"/>
    <property type="match status" value="1"/>
</dbReference>
<reference evidence="6" key="1">
    <citation type="submission" date="2021-06" db="EMBL/GenBank/DDBJ databases">
        <authorList>
            <person name="Hodson N. C."/>
            <person name="Mongue J. A."/>
            <person name="Jaron S. K."/>
        </authorList>
    </citation>
    <scope>NUCLEOTIDE SEQUENCE</scope>
</reference>
<dbReference type="AlphaFoldDB" id="A0A8J2NVI9"/>
<evidence type="ECO:0000256" key="3">
    <source>
        <dbReference type="RuleBase" id="RU003494"/>
    </source>
</evidence>
<protein>
    <recommendedName>
        <fullName evidence="8">Glutathione S-transferase</fullName>
    </recommendedName>
</protein>
<keyword evidence="7" id="KW-1185">Reference proteome</keyword>
<sequence length="227" mass="25699">MVLKIYIDPVSQPARALMLFVRAAKIDFEENIISIRAGEQKTAEYAKINKFQKVPAIVHDDFQLAESVAILRYLARTFSVDDHWYPKDVQSQARVDEFLAWQHLGLRMPLTRYILAVIRPELLGMTKPTEEELANFKKQAEKALDDVEKLWLEGSKFVHGDEISIADLLAVGEIEMIRLIGYNPREGRPKLSAFLDRVKETVGADLYDGVHEGLNGAVAFFAAQLAK</sequence>
<dbReference type="Proteomes" id="UP000708208">
    <property type="component" value="Unassembled WGS sequence"/>
</dbReference>
<dbReference type="CDD" id="cd03050">
    <property type="entry name" value="GST_N_Theta"/>
    <property type="match status" value="1"/>
</dbReference>
<evidence type="ECO:0000313" key="7">
    <source>
        <dbReference type="Proteomes" id="UP000708208"/>
    </source>
</evidence>
<comment type="similarity">
    <text evidence="3">Belongs to the GST superfamily.</text>
</comment>
<gene>
    <name evidence="6" type="ORF">AFUS01_LOCUS5663</name>
</gene>
<evidence type="ECO:0000259" key="4">
    <source>
        <dbReference type="PROSITE" id="PS50404"/>
    </source>
</evidence>
<dbReference type="GO" id="GO:0004364">
    <property type="term" value="F:glutathione transferase activity"/>
    <property type="evidence" value="ECO:0007669"/>
    <property type="project" value="TreeGrafter"/>
</dbReference>
<evidence type="ECO:0000256" key="1">
    <source>
        <dbReference type="ARBA" id="ARBA00004496"/>
    </source>
</evidence>
<dbReference type="PANTHER" id="PTHR43917:SF8">
    <property type="entry name" value="GH16740P-RELATED"/>
    <property type="match status" value="1"/>
</dbReference>
<dbReference type="InterPro" id="IPR040075">
    <property type="entry name" value="GST_N_Theta"/>
</dbReference>
<evidence type="ECO:0000256" key="2">
    <source>
        <dbReference type="ARBA" id="ARBA00022490"/>
    </source>
</evidence>
<dbReference type="GO" id="GO:0005737">
    <property type="term" value="C:cytoplasm"/>
    <property type="evidence" value="ECO:0007669"/>
    <property type="project" value="UniProtKB-SubCell"/>
</dbReference>
<dbReference type="Pfam" id="PF02798">
    <property type="entry name" value="GST_N"/>
    <property type="match status" value="1"/>
</dbReference>
<evidence type="ECO:0008006" key="8">
    <source>
        <dbReference type="Google" id="ProtNLM"/>
    </source>
</evidence>
<accession>A0A8J2NVI9</accession>
<organism evidence="6 7">
    <name type="scientific">Allacma fusca</name>
    <dbReference type="NCBI Taxonomy" id="39272"/>
    <lineage>
        <taxon>Eukaryota</taxon>
        <taxon>Metazoa</taxon>
        <taxon>Ecdysozoa</taxon>
        <taxon>Arthropoda</taxon>
        <taxon>Hexapoda</taxon>
        <taxon>Collembola</taxon>
        <taxon>Symphypleona</taxon>
        <taxon>Sminthuridae</taxon>
        <taxon>Allacma</taxon>
    </lineage>
</organism>
<dbReference type="SFLD" id="SFLDG00358">
    <property type="entry name" value="Main_(cytGST)"/>
    <property type="match status" value="1"/>
</dbReference>
<feature type="domain" description="GST N-terminal" evidence="4">
    <location>
        <begin position="1"/>
        <end position="82"/>
    </location>
</feature>
<feature type="domain" description="GST C-terminal" evidence="5">
    <location>
        <begin position="88"/>
        <end position="227"/>
    </location>
</feature>
<dbReference type="GO" id="GO:0006749">
    <property type="term" value="P:glutathione metabolic process"/>
    <property type="evidence" value="ECO:0007669"/>
    <property type="project" value="TreeGrafter"/>
</dbReference>
<keyword evidence="2" id="KW-0963">Cytoplasm</keyword>
<dbReference type="InterPro" id="IPR004046">
    <property type="entry name" value="GST_C"/>
</dbReference>
<proteinExistence type="inferred from homology"/>